<organism evidence="1 2">
    <name type="scientific">Tabrizicola soli</name>
    <dbReference type="NCBI Taxonomy" id="2185115"/>
    <lineage>
        <taxon>Bacteria</taxon>
        <taxon>Pseudomonadati</taxon>
        <taxon>Pseudomonadota</taxon>
        <taxon>Alphaproteobacteria</taxon>
        <taxon>Rhodobacterales</taxon>
        <taxon>Paracoccaceae</taxon>
        <taxon>Tabrizicola</taxon>
    </lineage>
</organism>
<dbReference type="RefSeq" id="WP_197642048.1">
    <property type="nucleotide sequence ID" value="NZ_JAEACP010000003.1"/>
</dbReference>
<proteinExistence type="predicted"/>
<evidence type="ECO:0000313" key="2">
    <source>
        <dbReference type="Proteomes" id="UP001595445"/>
    </source>
</evidence>
<evidence type="ECO:0008006" key="3">
    <source>
        <dbReference type="Google" id="ProtNLM"/>
    </source>
</evidence>
<accession>A0ABV7DZF8</accession>
<keyword evidence="2" id="KW-1185">Reference proteome</keyword>
<reference evidence="2" key="1">
    <citation type="journal article" date="2019" name="Int. J. Syst. Evol. Microbiol.">
        <title>The Global Catalogue of Microorganisms (GCM) 10K type strain sequencing project: providing services to taxonomists for standard genome sequencing and annotation.</title>
        <authorList>
            <consortium name="The Broad Institute Genomics Platform"/>
            <consortium name="The Broad Institute Genome Sequencing Center for Infectious Disease"/>
            <person name="Wu L."/>
            <person name="Ma J."/>
        </authorList>
    </citation>
    <scope>NUCLEOTIDE SEQUENCE [LARGE SCALE GENOMIC DNA]</scope>
    <source>
        <strain evidence="2">KCTC 62102</strain>
    </source>
</reference>
<protein>
    <recommendedName>
        <fullName evidence="3">DUF995 domain-containing protein</fullName>
    </recommendedName>
</protein>
<dbReference type="EMBL" id="JBHRSM010000026">
    <property type="protein sequence ID" value="MFC3087874.1"/>
    <property type="molecule type" value="Genomic_DNA"/>
</dbReference>
<name>A0ABV7DZF8_9RHOB</name>
<dbReference type="Proteomes" id="UP001595445">
    <property type="component" value="Unassembled WGS sequence"/>
</dbReference>
<gene>
    <name evidence="1" type="ORF">ACFOD6_17630</name>
</gene>
<comment type="caution">
    <text evidence="1">The sequence shown here is derived from an EMBL/GenBank/DDBJ whole genome shotgun (WGS) entry which is preliminary data.</text>
</comment>
<evidence type="ECO:0000313" key="1">
    <source>
        <dbReference type="EMBL" id="MFC3087874.1"/>
    </source>
</evidence>
<sequence>MRRVLPLVLIAGAAGAQTPMSPEEFETWATGRTLDYSLDGMIRGSEAYLPGREVMDADTGGPCRSGRWYPKAGAVCFVYRDLPGEHCWHFWREGEAVWARPLTADRDTPAQSVTPAAGPLACPGPDVGV</sequence>